<feature type="transmembrane region" description="Helical" evidence="12">
    <location>
        <begin position="12"/>
        <end position="30"/>
    </location>
</feature>
<dbReference type="Proteomes" id="UP001595712">
    <property type="component" value="Unassembled WGS sequence"/>
</dbReference>
<feature type="transmembrane region" description="Helical" evidence="12">
    <location>
        <begin position="97"/>
        <end position="130"/>
    </location>
</feature>
<dbReference type="InterPro" id="IPR000374">
    <property type="entry name" value="PC_trans"/>
</dbReference>
<keyword evidence="9 12" id="KW-1133">Transmembrane helix</keyword>
<dbReference type="PROSITE" id="PS01315">
    <property type="entry name" value="CDS"/>
    <property type="match status" value="1"/>
</dbReference>
<evidence type="ECO:0000256" key="10">
    <source>
        <dbReference type="ARBA" id="ARBA00023136"/>
    </source>
</evidence>
<feature type="transmembrane region" description="Helical" evidence="12">
    <location>
        <begin position="181"/>
        <end position="200"/>
    </location>
</feature>
<evidence type="ECO:0000256" key="1">
    <source>
        <dbReference type="ARBA" id="ARBA00001698"/>
    </source>
</evidence>
<gene>
    <name evidence="13" type="ORF">ACFO8M_13840</name>
</gene>
<evidence type="ECO:0000256" key="6">
    <source>
        <dbReference type="ARBA" id="ARBA00012487"/>
    </source>
</evidence>
<comment type="caution">
    <text evidence="13">The sequence shown here is derived from an EMBL/GenBank/DDBJ whole genome shotgun (WGS) entry which is preliminary data.</text>
</comment>
<protein>
    <recommendedName>
        <fullName evidence="6 11">Phosphatidate cytidylyltransferase</fullName>
        <ecNumber evidence="6 11">2.7.7.41</ecNumber>
    </recommendedName>
</protein>
<dbReference type="EMBL" id="JBHRWO010000010">
    <property type="protein sequence ID" value="MFC3493557.1"/>
    <property type="molecule type" value="Genomic_DNA"/>
</dbReference>
<evidence type="ECO:0000313" key="13">
    <source>
        <dbReference type="EMBL" id="MFC3493557.1"/>
    </source>
</evidence>
<comment type="pathway">
    <text evidence="3 11">Phospholipid metabolism; CDP-diacylglycerol biosynthesis; CDP-diacylglycerol from sn-glycerol 3-phosphate: step 3/3.</text>
</comment>
<evidence type="ECO:0000313" key="14">
    <source>
        <dbReference type="Proteomes" id="UP001595712"/>
    </source>
</evidence>
<evidence type="ECO:0000256" key="12">
    <source>
        <dbReference type="SAM" id="Phobius"/>
    </source>
</evidence>
<keyword evidence="7 11" id="KW-0808">Transferase</keyword>
<evidence type="ECO:0000256" key="9">
    <source>
        <dbReference type="ARBA" id="ARBA00022989"/>
    </source>
</evidence>
<organism evidence="13 14">
    <name type="scientific">Glycomyces rhizosphaerae</name>
    <dbReference type="NCBI Taxonomy" id="2054422"/>
    <lineage>
        <taxon>Bacteria</taxon>
        <taxon>Bacillati</taxon>
        <taxon>Actinomycetota</taxon>
        <taxon>Actinomycetes</taxon>
        <taxon>Glycomycetales</taxon>
        <taxon>Glycomycetaceae</taxon>
        <taxon>Glycomyces</taxon>
    </lineage>
</organism>
<feature type="transmembrane region" description="Helical" evidence="12">
    <location>
        <begin position="50"/>
        <end position="77"/>
    </location>
</feature>
<dbReference type="EC" id="2.7.7.41" evidence="6 11"/>
<comment type="pathway">
    <text evidence="4">Lipid metabolism.</text>
</comment>
<evidence type="ECO:0000256" key="4">
    <source>
        <dbReference type="ARBA" id="ARBA00005189"/>
    </source>
</evidence>
<dbReference type="Pfam" id="PF01148">
    <property type="entry name" value="CTP_transf_1"/>
    <property type="match status" value="1"/>
</dbReference>
<reference evidence="14" key="1">
    <citation type="journal article" date="2019" name="Int. J. Syst. Evol. Microbiol.">
        <title>The Global Catalogue of Microorganisms (GCM) 10K type strain sequencing project: providing services to taxonomists for standard genome sequencing and annotation.</title>
        <authorList>
            <consortium name="The Broad Institute Genomics Platform"/>
            <consortium name="The Broad Institute Genome Sequencing Center for Infectious Disease"/>
            <person name="Wu L."/>
            <person name="Ma J."/>
        </authorList>
    </citation>
    <scope>NUCLEOTIDE SEQUENCE [LARGE SCALE GENOMIC DNA]</scope>
    <source>
        <strain evidence="14">CGMCC 4.7396</strain>
    </source>
</reference>
<comment type="similarity">
    <text evidence="5 11">Belongs to the CDS family.</text>
</comment>
<dbReference type="PANTHER" id="PTHR43535:SF1">
    <property type="entry name" value="PHOSPHATIDATE CYTIDYLYLTRANSFERASE"/>
    <property type="match status" value="1"/>
</dbReference>
<name>A0ABV7PY80_9ACTN</name>
<comment type="subcellular location">
    <subcellularLocation>
        <location evidence="2">Membrane</location>
        <topology evidence="2">Multi-pass membrane protein</topology>
    </subcellularLocation>
</comment>
<dbReference type="PANTHER" id="PTHR43535">
    <property type="entry name" value="PHOSPHATIDATE CYTIDYLYLTRANSFERASE"/>
    <property type="match status" value="1"/>
</dbReference>
<feature type="transmembrane region" description="Helical" evidence="12">
    <location>
        <begin position="296"/>
        <end position="314"/>
    </location>
</feature>
<proteinExistence type="inferred from homology"/>
<evidence type="ECO:0000256" key="3">
    <source>
        <dbReference type="ARBA" id="ARBA00005119"/>
    </source>
</evidence>
<accession>A0ABV7PY80</accession>
<evidence type="ECO:0000256" key="2">
    <source>
        <dbReference type="ARBA" id="ARBA00004141"/>
    </source>
</evidence>
<sequence length="320" mass="34881">MSFGFQPVVATALAGIAGILIVASVLIALLRNKLPEALKIELVQRVKSWWVMAAVFAVAILVGDVVSLVFFALLSFLALKEYLSLIPTRRADRRVIFWAYLAIPLQFIVIGFGWYGVFIIFVPVYVFLLLPFRMVLAGETQNFVRAVGTLQWGLMAMVFAIGHLAYLLVLPDEINPGVGSVGLVLYLVFLTQFNDVSQFVWGKLLGKRKVVPSVSPGKTVAGLVGGVATTVVLAWTLGPWLTPMTWWQSLIAGGIIGVAGFAGDVTISALKRDLGVKDTGSLLPGHGGMLDRVDSLIFTAPLFFHYMWFLYYSPTAQGLL</sequence>
<evidence type="ECO:0000256" key="7">
    <source>
        <dbReference type="ARBA" id="ARBA00022679"/>
    </source>
</evidence>
<keyword evidence="8 11" id="KW-0812">Transmembrane</keyword>
<evidence type="ECO:0000256" key="8">
    <source>
        <dbReference type="ARBA" id="ARBA00022692"/>
    </source>
</evidence>
<evidence type="ECO:0000256" key="5">
    <source>
        <dbReference type="ARBA" id="ARBA00010185"/>
    </source>
</evidence>
<evidence type="ECO:0000256" key="11">
    <source>
        <dbReference type="RuleBase" id="RU003938"/>
    </source>
</evidence>
<feature type="transmembrane region" description="Helical" evidence="12">
    <location>
        <begin position="246"/>
        <end position="267"/>
    </location>
</feature>
<keyword evidence="10 12" id="KW-0472">Membrane</keyword>
<feature type="transmembrane region" description="Helical" evidence="12">
    <location>
        <begin position="150"/>
        <end position="169"/>
    </location>
</feature>
<dbReference type="RefSeq" id="WP_387976109.1">
    <property type="nucleotide sequence ID" value="NZ_JBHRWO010000010.1"/>
</dbReference>
<keyword evidence="11 13" id="KW-0548">Nucleotidyltransferase</keyword>
<comment type="catalytic activity">
    <reaction evidence="1 11">
        <text>a 1,2-diacyl-sn-glycero-3-phosphate + CTP + H(+) = a CDP-1,2-diacyl-sn-glycerol + diphosphate</text>
        <dbReference type="Rhea" id="RHEA:16229"/>
        <dbReference type="ChEBI" id="CHEBI:15378"/>
        <dbReference type="ChEBI" id="CHEBI:33019"/>
        <dbReference type="ChEBI" id="CHEBI:37563"/>
        <dbReference type="ChEBI" id="CHEBI:58332"/>
        <dbReference type="ChEBI" id="CHEBI:58608"/>
        <dbReference type="EC" id="2.7.7.41"/>
    </reaction>
</comment>
<dbReference type="GO" id="GO:0004605">
    <property type="term" value="F:phosphatidate cytidylyltransferase activity"/>
    <property type="evidence" value="ECO:0007669"/>
    <property type="project" value="UniProtKB-EC"/>
</dbReference>
<feature type="transmembrane region" description="Helical" evidence="12">
    <location>
        <begin position="220"/>
        <end position="240"/>
    </location>
</feature>
<keyword evidence="14" id="KW-1185">Reference proteome</keyword>